<protein>
    <submittedName>
        <fullName evidence="1">Uncharacterized protein</fullName>
    </submittedName>
</protein>
<sequence>MLHSIVCNVFNHRLQRRRHFFSKSTCDLLAFLTHISSIYDLSYLNGILLLCMFYGSHQGPLFIMALSKIRVNGPSFDVIAMKLTTLHCPSDQHPHEGAQLTKKKFKSAREHQKLLAHPQVSATVSSSSE</sequence>
<organism evidence="1 2">
    <name type="scientific">Cylicocyclus nassatus</name>
    <name type="common">Nematode worm</name>
    <dbReference type="NCBI Taxonomy" id="53992"/>
    <lineage>
        <taxon>Eukaryota</taxon>
        <taxon>Metazoa</taxon>
        <taxon>Ecdysozoa</taxon>
        <taxon>Nematoda</taxon>
        <taxon>Chromadorea</taxon>
        <taxon>Rhabditida</taxon>
        <taxon>Rhabditina</taxon>
        <taxon>Rhabditomorpha</taxon>
        <taxon>Strongyloidea</taxon>
        <taxon>Strongylidae</taxon>
        <taxon>Cylicocyclus</taxon>
    </lineage>
</organism>
<gene>
    <name evidence="1" type="ORF">CYNAS_LOCUS20735</name>
</gene>
<evidence type="ECO:0000313" key="1">
    <source>
        <dbReference type="EMBL" id="CAJ0608752.1"/>
    </source>
</evidence>
<comment type="caution">
    <text evidence="1">The sequence shown here is derived from an EMBL/GenBank/DDBJ whole genome shotgun (WGS) entry which is preliminary data.</text>
</comment>
<proteinExistence type="predicted"/>
<dbReference type="EMBL" id="CATQJL010000326">
    <property type="protein sequence ID" value="CAJ0608752.1"/>
    <property type="molecule type" value="Genomic_DNA"/>
</dbReference>
<accession>A0AA36MGV5</accession>
<dbReference type="AlphaFoldDB" id="A0AA36MGV5"/>
<reference evidence="1" key="1">
    <citation type="submission" date="2023-07" db="EMBL/GenBank/DDBJ databases">
        <authorList>
            <consortium name="CYATHOMIX"/>
        </authorList>
    </citation>
    <scope>NUCLEOTIDE SEQUENCE</scope>
    <source>
        <strain evidence="1">N/A</strain>
    </source>
</reference>
<evidence type="ECO:0000313" key="2">
    <source>
        <dbReference type="Proteomes" id="UP001176961"/>
    </source>
</evidence>
<name>A0AA36MGV5_CYLNA</name>
<keyword evidence="2" id="KW-1185">Reference proteome</keyword>
<dbReference type="Proteomes" id="UP001176961">
    <property type="component" value="Unassembled WGS sequence"/>
</dbReference>